<name>A0AC61NIN6_9BACT</name>
<evidence type="ECO:0000313" key="2">
    <source>
        <dbReference type="Proteomes" id="UP000826212"/>
    </source>
</evidence>
<organism evidence="1 2">
    <name type="scientific">Halosquirtibacter laminarini</name>
    <dbReference type="NCBI Taxonomy" id="3374600"/>
    <lineage>
        <taxon>Bacteria</taxon>
        <taxon>Pseudomonadati</taxon>
        <taxon>Bacteroidota</taxon>
        <taxon>Bacteroidia</taxon>
        <taxon>Marinilabiliales</taxon>
        <taxon>Prolixibacteraceae</taxon>
        <taxon>Halosquirtibacter</taxon>
    </lineage>
</organism>
<dbReference type="Proteomes" id="UP000826212">
    <property type="component" value="Chromosome"/>
</dbReference>
<dbReference type="EMBL" id="CP081303">
    <property type="protein sequence ID" value="QZE15566.1"/>
    <property type="molecule type" value="Genomic_DNA"/>
</dbReference>
<evidence type="ECO:0000313" key="1">
    <source>
        <dbReference type="EMBL" id="QZE15566.1"/>
    </source>
</evidence>
<sequence>MKWIIKQHADFFDLFTGIYPKQNIIWHGTQSDLKSLFFELKDLEIITPTTKKYWETLSQIFVGKDNAHYCPQYIARSSHSKHRNKIHIWCLSIKKRMKQ</sequence>
<accession>A0AC61NIN6</accession>
<reference evidence="1" key="1">
    <citation type="submission" date="2021-08" db="EMBL/GenBank/DDBJ databases">
        <title>Novel anaerobic bacterium isolated from sea squirt in East Sea, Republic of Korea.</title>
        <authorList>
            <person name="Nguyen T.H."/>
            <person name="Li Z."/>
            <person name="Lee Y.-J."/>
            <person name="Ko J."/>
            <person name="Kim S.-G."/>
        </authorList>
    </citation>
    <scope>NUCLEOTIDE SEQUENCE</scope>
    <source>
        <strain evidence="1">KCTC 25031</strain>
    </source>
</reference>
<proteinExistence type="predicted"/>
<gene>
    <name evidence="1" type="ORF">K4L44_06960</name>
</gene>
<keyword evidence="2" id="KW-1185">Reference proteome</keyword>
<protein>
    <submittedName>
        <fullName evidence="1">Uncharacterized protein</fullName>
    </submittedName>
</protein>